<comment type="pathway">
    <text evidence="2">Cofactor biosynthesis; tetrahydrofolate biosynthesis; 7,8-dihydrofolate from 2-amino-4-hydroxy-6-hydroxymethyl-7,8-dihydropteridine diphosphate and 4-aminobenzoate: step 2/2.</text>
</comment>
<dbReference type="GO" id="GO:0046656">
    <property type="term" value="P:folic acid biosynthetic process"/>
    <property type="evidence" value="ECO:0007669"/>
    <property type="project" value="UniProtKB-KW"/>
</dbReference>
<dbReference type="GO" id="GO:0046872">
    <property type="term" value="F:metal ion binding"/>
    <property type="evidence" value="ECO:0007669"/>
    <property type="project" value="UniProtKB-KW"/>
</dbReference>
<evidence type="ECO:0000256" key="7">
    <source>
        <dbReference type="ARBA" id="ARBA00013025"/>
    </source>
</evidence>
<dbReference type="SUPFAM" id="SSF53244">
    <property type="entry name" value="MurD-like peptide ligases, peptide-binding domain"/>
    <property type="match status" value="1"/>
</dbReference>
<dbReference type="InterPro" id="IPR013221">
    <property type="entry name" value="Mur_ligase_cen"/>
</dbReference>
<comment type="catalytic activity">
    <reaction evidence="16">
        <text>(6S)-5,6,7,8-tetrahydrofolyl-(gamma-L-Glu)(n) + L-glutamate + ATP = (6S)-5,6,7,8-tetrahydrofolyl-(gamma-L-Glu)(n+1) + ADP + phosphate + H(+)</text>
        <dbReference type="Rhea" id="RHEA:10580"/>
        <dbReference type="Rhea" id="RHEA-COMP:14738"/>
        <dbReference type="Rhea" id="RHEA-COMP:14740"/>
        <dbReference type="ChEBI" id="CHEBI:15378"/>
        <dbReference type="ChEBI" id="CHEBI:29985"/>
        <dbReference type="ChEBI" id="CHEBI:30616"/>
        <dbReference type="ChEBI" id="CHEBI:43474"/>
        <dbReference type="ChEBI" id="CHEBI:141005"/>
        <dbReference type="ChEBI" id="CHEBI:456216"/>
        <dbReference type="EC" id="6.3.2.17"/>
    </reaction>
</comment>
<dbReference type="AlphaFoldDB" id="A0A0R1FFK7"/>
<comment type="subunit">
    <text evidence="5">Monomer.</text>
</comment>
<proteinExistence type="inferred from homology"/>
<keyword evidence="10" id="KW-0479">Metal-binding</keyword>
<dbReference type="Gene3D" id="3.40.1190.10">
    <property type="entry name" value="Mur-like, catalytic domain"/>
    <property type="match status" value="1"/>
</dbReference>
<dbReference type="eggNOG" id="COG0285">
    <property type="taxonomic scope" value="Bacteria"/>
</dbReference>
<accession>A0A0R1FFK7</accession>
<evidence type="ECO:0000259" key="19">
    <source>
        <dbReference type="Pfam" id="PF02875"/>
    </source>
</evidence>
<evidence type="ECO:0000256" key="2">
    <source>
        <dbReference type="ARBA" id="ARBA00004799"/>
    </source>
</evidence>
<dbReference type="SUPFAM" id="SSF53623">
    <property type="entry name" value="MurD-like peptide ligases, catalytic domain"/>
    <property type="match status" value="1"/>
</dbReference>
<evidence type="ECO:0000256" key="3">
    <source>
        <dbReference type="ARBA" id="ARBA00005150"/>
    </source>
</evidence>
<dbReference type="InterPro" id="IPR004101">
    <property type="entry name" value="Mur_ligase_C"/>
</dbReference>
<gene>
    <name evidence="21" type="ORF">FD22_GL000797</name>
</gene>
<keyword evidence="13" id="KW-0460">Magnesium</keyword>
<keyword evidence="11 18" id="KW-0547">Nucleotide-binding</keyword>
<name>A0A0R1FFK7_9LACO</name>
<dbReference type="NCBIfam" id="TIGR01499">
    <property type="entry name" value="folC"/>
    <property type="match status" value="1"/>
</dbReference>
<protein>
    <recommendedName>
        <fullName evidence="8">Dihydrofolate synthase/folylpolyglutamate synthase</fullName>
        <ecNumber evidence="6">6.3.2.12</ecNumber>
        <ecNumber evidence="7">6.3.2.17</ecNumber>
    </recommendedName>
    <alternativeName>
        <fullName evidence="15">Tetrahydrofolylpolyglutamate synthase</fullName>
    </alternativeName>
</protein>
<evidence type="ECO:0000313" key="22">
    <source>
        <dbReference type="Proteomes" id="UP000051181"/>
    </source>
</evidence>
<evidence type="ECO:0000256" key="11">
    <source>
        <dbReference type="ARBA" id="ARBA00022741"/>
    </source>
</evidence>
<evidence type="ECO:0000259" key="20">
    <source>
        <dbReference type="Pfam" id="PF08245"/>
    </source>
</evidence>
<feature type="domain" description="Mur ligase central" evidence="20">
    <location>
        <begin position="59"/>
        <end position="287"/>
    </location>
</feature>
<dbReference type="Gene3D" id="3.90.190.20">
    <property type="entry name" value="Mur ligase, C-terminal domain"/>
    <property type="match status" value="1"/>
</dbReference>
<evidence type="ECO:0000256" key="17">
    <source>
        <dbReference type="ARBA" id="ARBA00049161"/>
    </source>
</evidence>
<dbReference type="GO" id="GO:0008841">
    <property type="term" value="F:dihydrofolate synthase activity"/>
    <property type="evidence" value="ECO:0007669"/>
    <property type="project" value="UniProtKB-EC"/>
</dbReference>
<comment type="catalytic activity">
    <reaction evidence="17">
        <text>7,8-dihydropteroate + L-glutamate + ATP = 7,8-dihydrofolate + ADP + phosphate + H(+)</text>
        <dbReference type="Rhea" id="RHEA:23584"/>
        <dbReference type="ChEBI" id="CHEBI:15378"/>
        <dbReference type="ChEBI" id="CHEBI:17839"/>
        <dbReference type="ChEBI" id="CHEBI:29985"/>
        <dbReference type="ChEBI" id="CHEBI:30616"/>
        <dbReference type="ChEBI" id="CHEBI:43474"/>
        <dbReference type="ChEBI" id="CHEBI:57451"/>
        <dbReference type="ChEBI" id="CHEBI:456216"/>
        <dbReference type="EC" id="6.3.2.12"/>
    </reaction>
</comment>
<dbReference type="InterPro" id="IPR001645">
    <property type="entry name" value="Folylpolyglutamate_synth"/>
</dbReference>
<dbReference type="FunFam" id="3.40.1190.10:FF:000004">
    <property type="entry name" value="Dihydrofolate synthase/folylpolyglutamate synthase"/>
    <property type="match status" value="1"/>
</dbReference>
<comment type="cofactor">
    <cofactor evidence="1">
        <name>Mg(2+)</name>
        <dbReference type="ChEBI" id="CHEBI:18420"/>
    </cofactor>
</comment>
<sequence>MLYWKKSESGEIMYAENYQVALTKIHSRPKMHKEGSLSRMQRAVAAFGHPEKQITAIHVAGTNGKGSVVNDLRYLANAQGMTVGTFTSPFLTHFNERISIDGEPISDEALLQLVNQVGPRVAELDAAQPENQITEFEFVTLLMLVYFAQQPIDLAIIEVGIGGLTDATNVITPLVSVITTIGYDHMALLGDTLTEIAAHKAGIIKPGQPVVSGRLPAEAQAVVSTVAEQKHSRLYRLGDDFKTSRHQALATWGETFDFTGLAQHVKGIELPMLGDYQIDNAAVAIAAFVLALQQLQQSSDAKTIKAGLAQAKWLGRLEKINDQPLIVLDGAHNEPAMHALADTLKANFSQLEIYIIFAALKDKETTKMLAILERLPNVHLILTQFNGNDRVAAASELEQASEQDLPLYTYWQEALQAVLQEASADDMLLLTGSLYFVSEVRHYFES</sequence>
<dbReference type="EC" id="6.3.2.17" evidence="7"/>
<comment type="similarity">
    <text evidence="4 18">Belongs to the folylpolyglutamate synthase family.</text>
</comment>
<dbReference type="PIRSF" id="PIRSF001563">
    <property type="entry name" value="Folylpolyglu_synth"/>
    <property type="match status" value="1"/>
</dbReference>
<evidence type="ECO:0000256" key="5">
    <source>
        <dbReference type="ARBA" id="ARBA00011245"/>
    </source>
</evidence>
<feature type="domain" description="Mur ligase C-terminal" evidence="19">
    <location>
        <begin position="315"/>
        <end position="433"/>
    </location>
</feature>
<dbReference type="EC" id="6.3.2.12" evidence="6"/>
<evidence type="ECO:0000313" key="21">
    <source>
        <dbReference type="EMBL" id="KRK19235.1"/>
    </source>
</evidence>
<evidence type="ECO:0000256" key="1">
    <source>
        <dbReference type="ARBA" id="ARBA00001946"/>
    </source>
</evidence>
<dbReference type="GO" id="GO:0005737">
    <property type="term" value="C:cytoplasm"/>
    <property type="evidence" value="ECO:0007669"/>
    <property type="project" value="TreeGrafter"/>
</dbReference>
<evidence type="ECO:0000256" key="9">
    <source>
        <dbReference type="ARBA" id="ARBA00022598"/>
    </source>
</evidence>
<evidence type="ECO:0000256" key="6">
    <source>
        <dbReference type="ARBA" id="ARBA00013023"/>
    </source>
</evidence>
<keyword evidence="14" id="KW-0289">Folate biosynthesis</keyword>
<keyword evidence="12 18" id="KW-0067">ATP-binding</keyword>
<comment type="caution">
    <text evidence="21">The sequence shown here is derived from an EMBL/GenBank/DDBJ whole genome shotgun (WGS) entry which is preliminary data.</text>
</comment>
<reference evidence="21 22" key="1">
    <citation type="journal article" date="2015" name="Genome Announc.">
        <title>Expanding the biotechnology potential of lactobacilli through comparative genomics of 213 strains and associated genera.</title>
        <authorList>
            <person name="Sun Z."/>
            <person name="Harris H.M."/>
            <person name="McCann A."/>
            <person name="Guo C."/>
            <person name="Argimon S."/>
            <person name="Zhang W."/>
            <person name="Yang X."/>
            <person name="Jeffery I.B."/>
            <person name="Cooney J.C."/>
            <person name="Kagawa T.F."/>
            <person name="Liu W."/>
            <person name="Song Y."/>
            <person name="Salvetti E."/>
            <person name="Wrobel A."/>
            <person name="Rasinkangas P."/>
            <person name="Parkhill J."/>
            <person name="Rea M.C."/>
            <person name="O'Sullivan O."/>
            <person name="Ritari J."/>
            <person name="Douillard F.P."/>
            <person name="Paul Ross R."/>
            <person name="Yang R."/>
            <person name="Briner A.E."/>
            <person name="Felis G.E."/>
            <person name="de Vos W.M."/>
            <person name="Barrangou R."/>
            <person name="Klaenhammer T.R."/>
            <person name="Caufield P.W."/>
            <person name="Cui Y."/>
            <person name="Zhang H."/>
            <person name="O'Toole P.W."/>
        </authorList>
    </citation>
    <scope>NUCLEOTIDE SEQUENCE [LARGE SCALE GENOMIC DNA]</scope>
    <source>
        <strain evidence="21 22">DSM 20001</strain>
    </source>
</reference>
<dbReference type="InterPro" id="IPR036615">
    <property type="entry name" value="Mur_ligase_C_dom_sf"/>
</dbReference>
<evidence type="ECO:0000256" key="15">
    <source>
        <dbReference type="ARBA" id="ARBA00030592"/>
    </source>
</evidence>
<dbReference type="Pfam" id="PF08245">
    <property type="entry name" value="Mur_ligase_M"/>
    <property type="match status" value="1"/>
</dbReference>
<dbReference type="GO" id="GO:0004326">
    <property type="term" value="F:tetrahydrofolylpolyglutamate synthase activity"/>
    <property type="evidence" value="ECO:0007669"/>
    <property type="project" value="UniProtKB-EC"/>
</dbReference>
<organism evidence="21 22">
    <name type="scientific">Loigolactobacillus coryniformis subsp. coryniformis KCTC 3167 = DSM 20001</name>
    <dbReference type="NCBI Taxonomy" id="913848"/>
    <lineage>
        <taxon>Bacteria</taxon>
        <taxon>Bacillati</taxon>
        <taxon>Bacillota</taxon>
        <taxon>Bacilli</taxon>
        <taxon>Lactobacillales</taxon>
        <taxon>Lactobacillaceae</taxon>
        <taxon>Loigolactobacillus</taxon>
    </lineage>
</organism>
<evidence type="ECO:0000256" key="12">
    <source>
        <dbReference type="ARBA" id="ARBA00022840"/>
    </source>
</evidence>
<dbReference type="InterPro" id="IPR036565">
    <property type="entry name" value="Mur-like_cat_sf"/>
</dbReference>
<dbReference type="InterPro" id="IPR018109">
    <property type="entry name" value="Folylpolyglutamate_synth_CS"/>
</dbReference>
<evidence type="ECO:0000256" key="18">
    <source>
        <dbReference type="PIRNR" id="PIRNR001563"/>
    </source>
</evidence>
<evidence type="ECO:0000256" key="14">
    <source>
        <dbReference type="ARBA" id="ARBA00022909"/>
    </source>
</evidence>
<evidence type="ECO:0000256" key="13">
    <source>
        <dbReference type="ARBA" id="ARBA00022842"/>
    </source>
</evidence>
<dbReference type="Proteomes" id="UP000051181">
    <property type="component" value="Unassembled WGS sequence"/>
</dbReference>
<dbReference type="GO" id="GO:0005524">
    <property type="term" value="F:ATP binding"/>
    <property type="evidence" value="ECO:0007669"/>
    <property type="project" value="UniProtKB-KW"/>
</dbReference>
<dbReference type="EMBL" id="AZCN01000002">
    <property type="protein sequence ID" value="KRK19235.1"/>
    <property type="molecule type" value="Genomic_DNA"/>
</dbReference>
<evidence type="ECO:0000256" key="16">
    <source>
        <dbReference type="ARBA" id="ARBA00047493"/>
    </source>
</evidence>
<dbReference type="PATRIC" id="fig|913848.6.peg.827"/>
<dbReference type="Pfam" id="PF02875">
    <property type="entry name" value="Mur_ligase_C"/>
    <property type="match status" value="1"/>
</dbReference>
<evidence type="ECO:0000256" key="4">
    <source>
        <dbReference type="ARBA" id="ARBA00008276"/>
    </source>
</evidence>
<keyword evidence="9 18" id="KW-0436">Ligase</keyword>
<comment type="pathway">
    <text evidence="3">Cofactor biosynthesis; tetrahydrofolylpolyglutamate biosynthesis.</text>
</comment>
<dbReference type="PANTHER" id="PTHR11136">
    <property type="entry name" value="FOLYLPOLYGLUTAMATE SYNTHASE-RELATED"/>
    <property type="match status" value="1"/>
</dbReference>
<dbReference type="PANTHER" id="PTHR11136:SF0">
    <property type="entry name" value="DIHYDROFOLATE SYNTHETASE-RELATED"/>
    <property type="match status" value="1"/>
</dbReference>
<evidence type="ECO:0000256" key="10">
    <source>
        <dbReference type="ARBA" id="ARBA00022723"/>
    </source>
</evidence>
<evidence type="ECO:0000256" key="8">
    <source>
        <dbReference type="ARBA" id="ARBA00019357"/>
    </source>
</evidence>
<dbReference type="PROSITE" id="PS01012">
    <property type="entry name" value="FOLYLPOLYGLU_SYNT_2"/>
    <property type="match status" value="1"/>
</dbReference>